<dbReference type="PRINTS" id="PR00727">
    <property type="entry name" value="LEADERPTASE"/>
</dbReference>
<dbReference type="SUPFAM" id="SSF51306">
    <property type="entry name" value="LexA/Signal peptidase"/>
    <property type="match status" value="1"/>
</dbReference>
<dbReference type="GO" id="GO:0004252">
    <property type="term" value="F:serine-type endopeptidase activity"/>
    <property type="evidence" value="ECO:0007669"/>
    <property type="project" value="InterPro"/>
</dbReference>
<dbReference type="Gene3D" id="2.10.109.10">
    <property type="entry name" value="Umud Fragment, subunit A"/>
    <property type="match status" value="1"/>
</dbReference>
<comment type="subcellular location">
    <subcellularLocation>
        <location evidence="1 7">Mitochondrion inner membrane</location>
    </subcellularLocation>
</comment>
<dbReference type="OrthoDB" id="308440at2759"/>
<dbReference type="AlphaFoldDB" id="A0A316YWY4"/>
<evidence type="ECO:0000256" key="3">
    <source>
        <dbReference type="ARBA" id="ARBA00022801"/>
    </source>
</evidence>
<keyword evidence="7" id="KW-0645">Protease</keyword>
<comment type="similarity">
    <text evidence="6">Belongs to the peptidase S26 family. IMP1 subfamily.</text>
</comment>
<evidence type="ECO:0000259" key="8">
    <source>
        <dbReference type="Pfam" id="PF10502"/>
    </source>
</evidence>
<dbReference type="RefSeq" id="XP_025380376.1">
    <property type="nucleotide sequence ID" value="XM_025519080.1"/>
</dbReference>
<keyword evidence="2 7" id="KW-0999">Mitochondrion inner membrane</keyword>
<evidence type="ECO:0000256" key="7">
    <source>
        <dbReference type="RuleBase" id="RU362041"/>
    </source>
</evidence>
<dbReference type="EC" id="3.4.21.-" evidence="7"/>
<dbReference type="Proteomes" id="UP000245768">
    <property type="component" value="Unassembled WGS sequence"/>
</dbReference>
<dbReference type="Pfam" id="PF10502">
    <property type="entry name" value="Peptidase_S26"/>
    <property type="match status" value="1"/>
</dbReference>
<evidence type="ECO:0000256" key="4">
    <source>
        <dbReference type="ARBA" id="ARBA00023128"/>
    </source>
</evidence>
<dbReference type="PANTHER" id="PTHR12383:SF16">
    <property type="entry name" value="MITOCHONDRIAL INNER MEMBRANE PROTEASE SUBUNIT 1"/>
    <property type="match status" value="1"/>
</dbReference>
<evidence type="ECO:0000256" key="2">
    <source>
        <dbReference type="ARBA" id="ARBA00022792"/>
    </source>
</evidence>
<feature type="domain" description="Peptidase S26" evidence="8">
    <location>
        <begin position="54"/>
        <end position="150"/>
    </location>
</feature>
<keyword evidence="4 7" id="KW-0496">Mitochondrion</keyword>
<keyword evidence="3 7" id="KW-0378">Hydrolase</keyword>
<dbReference type="STRING" id="215250.A0A316YWY4"/>
<evidence type="ECO:0000313" key="9">
    <source>
        <dbReference type="EMBL" id="PWN93178.1"/>
    </source>
</evidence>
<evidence type="ECO:0000313" key="10">
    <source>
        <dbReference type="Proteomes" id="UP000245768"/>
    </source>
</evidence>
<dbReference type="InterPro" id="IPR052064">
    <property type="entry name" value="Mito_IMP1_subunit"/>
</dbReference>
<dbReference type="CDD" id="cd06530">
    <property type="entry name" value="S26_SPase_I"/>
    <property type="match status" value="1"/>
</dbReference>
<evidence type="ECO:0000256" key="5">
    <source>
        <dbReference type="ARBA" id="ARBA00023136"/>
    </source>
</evidence>
<keyword evidence="5" id="KW-0472">Membrane</keyword>
<gene>
    <name evidence="9" type="ORF">FA10DRAFT_236545</name>
</gene>
<dbReference type="InterPro" id="IPR019757">
    <property type="entry name" value="Pept_S26A_signal_pept_1_Lys-AS"/>
</dbReference>
<dbReference type="InParanoid" id="A0A316YWY4"/>
<dbReference type="PANTHER" id="PTHR12383">
    <property type="entry name" value="PROTEASE FAMILY S26 MITOCHONDRIAL INNER MEMBRANE PROTEASE-RELATED"/>
    <property type="match status" value="1"/>
</dbReference>
<dbReference type="GO" id="GO:0006627">
    <property type="term" value="P:protein processing involved in protein targeting to mitochondrion"/>
    <property type="evidence" value="ECO:0007669"/>
    <property type="project" value="TreeGrafter"/>
</dbReference>
<name>A0A316YWY4_9BASI</name>
<dbReference type="InterPro" id="IPR036286">
    <property type="entry name" value="LexA/Signal_pep-like_sf"/>
</dbReference>
<sequence>MLPTLAPEGDFLLHLHLPFYRLVSPLLRPNPPDLISLPNVGGPKGKLDPAMGTGLRLGDLVVAVSPRDHSRMICKRVLGLPGDTVLVDPRVDAPSNHAEAASATPKPRYITVPRGHVWLGGDNLGNSTDSRIYGPVPLGLVQGVIVAKVWPRFSWLGNNIRPAQ</sequence>
<dbReference type="GeneID" id="37040996"/>
<keyword evidence="10" id="KW-1185">Reference proteome</keyword>
<dbReference type="CDD" id="cd06462">
    <property type="entry name" value="Peptidase_S24_S26"/>
    <property type="match status" value="1"/>
</dbReference>
<dbReference type="NCBIfam" id="TIGR02227">
    <property type="entry name" value="sigpep_I_bact"/>
    <property type="match status" value="1"/>
</dbReference>
<evidence type="ECO:0000256" key="1">
    <source>
        <dbReference type="ARBA" id="ARBA00004273"/>
    </source>
</evidence>
<dbReference type="InterPro" id="IPR019533">
    <property type="entry name" value="Peptidase_S26"/>
</dbReference>
<proteinExistence type="inferred from homology"/>
<reference evidence="9 10" key="1">
    <citation type="journal article" date="2018" name="Mol. Biol. Evol.">
        <title>Broad Genomic Sampling Reveals a Smut Pathogenic Ancestry of the Fungal Clade Ustilaginomycotina.</title>
        <authorList>
            <person name="Kijpornyongpan T."/>
            <person name="Mondo S.J."/>
            <person name="Barry K."/>
            <person name="Sandor L."/>
            <person name="Lee J."/>
            <person name="Lipzen A."/>
            <person name="Pangilinan J."/>
            <person name="LaButti K."/>
            <person name="Hainaut M."/>
            <person name="Henrissat B."/>
            <person name="Grigoriev I.V."/>
            <person name="Spatafora J.W."/>
            <person name="Aime M.C."/>
        </authorList>
    </citation>
    <scope>NUCLEOTIDE SEQUENCE [LARGE SCALE GENOMIC DNA]</scope>
    <source>
        <strain evidence="9 10">MCA 4198</strain>
    </source>
</reference>
<accession>A0A316YWY4</accession>
<protein>
    <recommendedName>
        <fullName evidence="7">Mitochondrial inner membrane protease subunit</fullName>
        <ecNumber evidence="7">3.4.21.-</ecNumber>
    </recommendedName>
</protein>
<dbReference type="FunCoup" id="A0A316YWY4">
    <property type="interactions" value="263"/>
</dbReference>
<dbReference type="PROSITE" id="PS00760">
    <property type="entry name" value="SPASE_I_2"/>
    <property type="match status" value="1"/>
</dbReference>
<dbReference type="InterPro" id="IPR000223">
    <property type="entry name" value="Pept_S26A_signal_pept_1"/>
</dbReference>
<dbReference type="GO" id="GO:0042720">
    <property type="term" value="C:mitochondrial inner membrane peptidase complex"/>
    <property type="evidence" value="ECO:0007669"/>
    <property type="project" value="TreeGrafter"/>
</dbReference>
<organism evidence="9 10">
    <name type="scientific">Acaromyces ingoldii</name>
    <dbReference type="NCBI Taxonomy" id="215250"/>
    <lineage>
        <taxon>Eukaryota</taxon>
        <taxon>Fungi</taxon>
        <taxon>Dikarya</taxon>
        <taxon>Basidiomycota</taxon>
        <taxon>Ustilaginomycotina</taxon>
        <taxon>Exobasidiomycetes</taxon>
        <taxon>Exobasidiales</taxon>
        <taxon>Cryptobasidiaceae</taxon>
        <taxon>Acaromyces</taxon>
    </lineage>
</organism>
<evidence type="ECO:0000256" key="6">
    <source>
        <dbReference type="ARBA" id="ARBA00038445"/>
    </source>
</evidence>
<dbReference type="GO" id="GO:0006465">
    <property type="term" value="P:signal peptide processing"/>
    <property type="evidence" value="ECO:0007669"/>
    <property type="project" value="InterPro"/>
</dbReference>
<dbReference type="EMBL" id="KZ819634">
    <property type="protein sequence ID" value="PWN93178.1"/>
    <property type="molecule type" value="Genomic_DNA"/>
</dbReference>